<accession>A0A8J3GAW8</accession>
<dbReference type="Proteomes" id="UP000598271">
    <property type="component" value="Unassembled WGS sequence"/>
</dbReference>
<keyword evidence="2" id="KW-1185">Reference proteome</keyword>
<reference evidence="1 2" key="1">
    <citation type="journal article" date="2014" name="Int. J. Syst. Evol. Microbiol.">
        <title>Complete genome sequence of Corynebacterium casei LMG S-19264T (=DSM 44701T), isolated from a smear-ripened cheese.</title>
        <authorList>
            <consortium name="US DOE Joint Genome Institute (JGI-PGF)"/>
            <person name="Walter F."/>
            <person name="Albersmeier A."/>
            <person name="Kalinowski J."/>
            <person name="Ruckert C."/>
        </authorList>
    </citation>
    <scope>NUCLEOTIDE SEQUENCE [LARGE SCALE GENOMIC DNA]</scope>
    <source>
        <strain evidence="1 2">KCTC 12866</strain>
    </source>
</reference>
<dbReference type="EMBL" id="BMXF01000002">
    <property type="protein sequence ID" value="GHB72825.1"/>
    <property type="molecule type" value="Genomic_DNA"/>
</dbReference>
<comment type="caution">
    <text evidence="1">The sequence shown here is derived from an EMBL/GenBank/DDBJ whole genome shotgun (WGS) entry which is preliminary data.</text>
</comment>
<organism evidence="1 2">
    <name type="scientific">Persicitalea jodogahamensis</name>
    <dbReference type="NCBI Taxonomy" id="402147"/>
    <lineage>
        <taxon>Bacteria</taxon>
        <taxon>Pseudomonadati</taxon>
        <taxon>Bacteroidota</taxon>
        <taxon>Cytophagia</taxon>
        <taxon>Cytophagales</taxon>
        <taxon>Spirosomataceae</taxon>
        <taxon>Persicitalea</taxon>
    </lineage>
</organism>
<evidence type="ECO:0000313" key="1">
    <source>
        <dbReference type="EMBL" id="GHB72825.1"/>
    </source>
</evidence>
<sequence length="267" mass="29596">MGCESISWEIVLVDYNELLGFGIQESTFIQPNITTMKNVTYVLLFSLLFTAFSCQLAGTVQSVDPVIIDPIPYTLIGRDSISAGEYLGVGVNESAAVAYAAVQSLMETRGISNLNIVSNISSDLSQLGSRIPLYSYVLLDQKEGTDSGIQISLEDGMVKYIYLNSGEKLSQWPKNTSEKASIRLGDEAGELYEKLVRIKGMSQYARKFERISLQTKNLAAAFDPAMAQSPQWYFAYTTSSDSDVLERVKIHLANEAVTYIVVERYKK</sequence>
<name>A0A8J3GAW8_9BACT</name>
<gene>
    <name evidence="1" type="ORF">GCM10007390_28660</name>
</gene>
<evidence type="ECO:0000313" key="2">
    <source>
        <dbReference type="Proteomes" id="UP000598271"/>
    </source>
</evidence>
<proteinExistence type="predicted"/>
<dbReference type="AlphaFoldDB" id="A0A8J3GAW8"/>
<protein>
    <submittedName>
        <fullName evidence="1">Uncharacterized protein</fullName>
    </submittedName>
</protein>